<accession>A0A812QI95</accession>
<dbReference type="EMBL" id="CAJNDS010002213">
    <property type="protein sequence ID" value="CAE7376508.1"/>
    <property type="molecule type" value="Genomic_DNA"/>
</dbReference>
<proteinExistence type="predicted"/>
<dbReference type="OrthoDB" id="428816at2759"/>
<dbReference type="AlphaFoldDB" id="A0A812QI95"/>
<protein>
    <submittedName>
        <fullName evidence="1">Uncharacterized protein</fullName>
    </submittedName>
</protein>
<gene>
    <name evidence="1" type="ORF">SNAT2548_LOCUS20568</name>
</gene>
<evidence type="ECO:0000313" key="1">
    <source>
        <dbReference type="EMBL" id="CAE7376508.1"/>
    </source>
</evidence>
<name>A0A812QI95_9DINO</name>
<reference evidence="1" key="1">
    <citation type="submission" date="2021-02" db="EMBL/GenBank/DDBJ databases">
        <authorList>
            <person name="Dougan E. K."/>
            <person name="Rhodes N."/>
            <person name="Thang M."/>
            <person name="Chan C."/>
        </authorList>
    </citation>
    <scope>NUCLEOTIDE SEQUENCE</scope>
</reference>
<organism evidence="1 2">
    <name type="scientific">Symbiodinium natans</name>
    <dbReference type="NCBI Taxonomy" id="878477"/>
    <lineage>
        <taxon>Eukaryota</taxon>
        <taxon>Sar</taxon>
        <taxon>Alveolata</taxon>
        <taxon>Dinophyceae</taxon>
        <taxon>Suessiales</taxon>
        <taxon>Symbiodiniaceae</taxon>
        <taxon>Symbiodinium</taxon>
    </lineage>
</organism>
<dbReference type="Proteomes" id="UP000604046">
    <property type="component" value="Unassembled WGS sequence"/>
</dbReference>
<sequence>MSSEEKRLKVSGKGSWKVWTPEAVLRAAFSQPSAALRQVAAEIDGASPSQVQACRRLVSQVILKEQDKGLAQLKGQARALAIEGIKPAFWILNLMFDETELEVNLDKEGPGAWSILASHSQLTVSFPGEHPEVRDFDFIRLPQALPRKTASCMWSALSLETGGLGPGNLFTQAEYPCVLVTCDQATANIKLLKSLHASLPKNCFLLPMLCAQHRNGNVVEQVTKLLGILPGSYCLAKTTSKGKLFSDLKKAVKRLADENPGLRPGSSALIKKFVEFFNGPWSGPTAA</sequence>
<keyword evidence="2" id="KW-1185">Reference proteome</keyword>
<comment type="caution">
    <text evidence="1">The sequence shown here is derived from an EMBL/GenBank/DDBJ whole genome shotgun (WGS) entry which is preliminary data.</text>
</comment>
<evidence type="ECO:0000313" key="2">
    <source>
        <dbReference type="Proteomes" id="UP000604046"/>
    </source>
</evidence>